<dbReference type="AlphaFoldDB" id="A0A645GEW6"/>
<dbReference type="EMBL" id="VSSQ01074341">
    <property type="protein sequence ID" value="MPN25235.1"/>
    <property type="molecule type" value="Genomic_DNA"/>
</dbReference>
<evidence type="ECO:0000259" key="1">
    <source>
        <dbReference type="Pfam" id="PF25137"/>
    </source>
</evidence>
<dbReference type="Pfam" id="PF25137">
    <property type="entry name" value="ADH_Fe_C"/>
    <property type="match status" value="1"/>
</dbReference>
<protein>
    <submittedName>
        <fullName evidence="2">1,3-propanediol dehydrogenase</fullName>
        <ecNumber evidence="2">1.1.1.202</ecNumber>
    </submittedName>
</protein>
<dbReference type="EC" id="1.1.1.202" evidence="2"/>
<reference evidence="2" key="1">
    <citation type="submission" date="2019-08" db="EMBL/GenBank/DDBJ databases">
        <authorList>
            <person name="Kucharzyk K."/>
            <person name="Murdoch R.W."/>
            <person name="Higgins S."/>
            <person name="Loffler F."/>
        </authorList>
    </citation>
    <scope>NUCLEOTIDE SEQUENCE</scope>
</reference>
<accession>A0A645GEW6</accession>
<dbReference type="InterPro" id="IPR039697">
    <property type="entry name" value="Alcohol_dehydrogenase_Fe"/>
</dbReference>
<dbReference type="GO" id="GO:0004022">
    <property type="term" value="F:alcohol dehydrogenase (NAD+) activity"/>
    <property type="evidence" value="ECO:0007669"/>
    <property type="project" value="TreeGrafter"/>
</dbReference>
<dbReference type="PANTHER" id="PTHR11496:SF102">
    <property type="entry name" value="ALCOHOL DEHYDROGENASE 4"/>
    <property type="match status" value="1"/>
</dbReference>
<keyword evidence="2" id="KW-0560">Oxidoreductase</keyword>
<proteinExistence type="predicted"/>
<dbReference type="InterPro" id="IPR056798">
    <property type="entry name" value="ADH_Fe_C"/>
</dbReference>
<dbReference type="GO" id="GO:0047516">
    <property type="term" value="F:1,3-propanediol dehydrogenase activity"/>
    <property type="evidence" value="ECO:0007669"/>
    <property type="project" value="UniProtKB-EC"/>
</dbReference>
<name>A0A645GEW6_9ZZZZ</name>
<dbReference type="PANTHER" id="PTHR11496">
    <property type="entry name" value="ALCOHOL DEHYDROGENASE"/>
    <property type="match status" value="1"/>
</dbReference>
<evidence type="ECO:0000313" key="2">
    <source>
        <dbReference type="EMBL" id="MPN25235.1"/>
    </source>
</evidence>
<organism evidence="2">
    <name type="scientific">bioreactor metagenome</name>
    <dbReference type="NCBI Taxonomy" id="1076179"/>
    <lineage>
        <taxon>unclassified sequences</taxon>
        <taxon>metagenomes</taxon>
        <taxon>ecological metagenomes</taxon>
    </lineage>
</organism>
<feature type="domain" description="Fe-containing alcohol dehydrogenase-like C-terminal" evidence="1">
    <location>
        <begin position="2"/>
        <end position="114"/>
    </location>
</feature>
<dbReference type="Gene3D" id="1.20.1090.10">
    <property type="entry name" value="Dehydroquinate synthase-like - alpha domain"/>
    <property type="match status" value="1"/>
</dbReference>
<gene>
    <name evidence="2" type="primary">dhaT_24</name>
    <name evidence="2" type="ORF">SDC9_172642</name>
</gene>
<dbReference type="SUPFAM" id="SSF56796">
    <property type="entry name" value="Dehydroquinate synthase-like"/>
    <property type="match status" value="1"/>
</dbReference>
<sequence>MFGVAHGVSNALLLSHVARFNAFASPERFAEAAALLGGDTYDIPERDGALLCADLIGELVADLGLPRTLRDLGAGIATNQFPTMAAKAMGVARPIANNPRDICEKDCIAIYEEVF</sequence>
<comment type="caution">
    <text evidence="2">The sequence shown here is derived from an EMBL/GenBank/DDBJ whole genome shotgun (WGS) entry which is preliminary data.</text>
</comment>